<proteinExistence type="predicted"/>
<dbReference type="PANTHER" id="PTHR43283">
    <property type="entry name" value="BETA-LACTAMASE-RELATED"/>
    <property type="match status" value="1"/>
</dbReference>
<evidence type="ECO:0000259" key="1">
    <source>
        <dbReference type="Pfam" id="PF00144"/>
    </source>
</evidence>
<dbReference type="OrthoDB" id="9773047at2"/>
<protein>
    <submittedName>
        <fullName evidence="2">Class C beta-lactamase-related serine hydrolase</fullName>
    </submittedName>
</protein>
<dbReference type="Proteomes" id="UP000282529">
    <property type="component" value="Unassembled WGS sequence"/>
</dbReference>
<dbReference type="InterPro" id="IPR050789">
    <property type="entry name" value="Diverse_Enzym_Activities"/>
</dbReference>
<keyword evidence="2" id="KW-0378">Hydrolase</keyword>
<reference evidence="2 3" key="1">
    <citation type="submission" date="2018-11" db="EMBL/GenBank/DDBJ databases">
        <title>Genome sequence of strain 7197.</title>
        <authorList>
            <person name="Gao J."/>
            <person name="Sun J."/>
        </authorList>
    </citation>
    <scope>NUCLEOTIDE SEQUENCE [LARGE SCALE GENOMIC DNA]</scope>
    <source>
        <strain evidence="2 3">7197</strain>
    </source>
</reference>
<dbReference type="AlphaFoldDB" id="A0A3N9NZQ1"/>
<name>A0A3N9NZQ1_9BACL</name>
<evidence type="ECO:0000313" key="2">
    <source>
        <dbReference type="EMBL" id="RQW09383.1"/>
    </source>
</evidence>
<dbReference type="GO" id="GO:0016787">
    <property type="term" value="F:hydrolase activity"/>
    <property type="evidence" value="ECO:0007669"/>
    <property type="project" value="UniProtKB-KW"/>
</dbReference>
<accession>A0A3N9NZQ1</accession>
<sequence length="342" mass="37691">MKPAVTLLRSPHASVPYIPMAKPEDTGTCAERLEQAHQTALREYPKMHSMLIARRGRLIWERYYSEGHAALLNDLRSATKSVTSLLAGIAIGRGDMPEPGVPVIEALGEHVPYLHSEQLPMITLRHLLTMTSGFGWKTGKRLGEPLIHKFHRSRRWGSFALGLPIVPENIGTFQYRSPDSHLISMMLTESTGHDAFAYAMDHLFAPLGIAHAAWLPSPEGHSMGHIGLHLTSRDMAKIGLCLLDGGMYAGRQVIPANWLDQALTAQTAGYPAYGDYGFQFWTGTMSGQPFSLAHGHGGQQILLLPKLSAVIVFTAESRTSHWKHPRKLVEKYIIPALADGGR</sequence>
<dbReference type="RefSeq" id="WP_124697203.1">
    <property type="nucleotide sequence ID" value="NZ_JBHUFE010000014.1"/>
</dbReference>
<feature type="domain" description="Beta-lactamase-related" evidence="1">
    <location>
        <begin position="49"/>
        <end position="321"/>
    </location>
</feature>
<gene>
    <name evidence="2" type="ORF">EH198_19645</name>
</gene>
<dbReference type="InterPro" id="IPR012338">
    <property type="entry name" value="Beta-lactam/transpept-like"/>
</dbReference>
<evidence type="ECO:0000313" key="3">
    <source>
        <dbReference type="Proteomes" id="UP000282529"/>
    </source>
</evidence>
<organism evidence="2 3">
    <name type="scientific">Paenibacillus rhizophilus</name>
    <dbReference type="NCBI Taxonomy" id="1850366"/>
    <lineage>
        <taxon>Bacteria</taxon>
        <taxon>Bacillati</taxon>
        <taxon>Bacillota</taxon>
        <taxon>Bacilli</taxon>
        <taxon>Bacillales</taxon>
        <taxon>Paenibacillaceae</taxon>
        <taxon>Paenibacillus</taxon>
    </lineage>
</organism>
<dbReference type="SUPFAM" id="SSF56601">
    <property type="entry name" value="beta-lactamase/transpeptidase-like"/>
    <property type="match status" value="1"/>
</dbReference>
<dbReference type="Pfam" id="PF00144">
    <property type="entry name" value="Beta-lactamase"/>
    <property type="match status" value="1"/>
</dbReference>
<dbReference type="PANTHER" id="PTHR43283:SF7">
    <property type="entry name" value="BETA-LACTAMASE-RELATED DOMAIN-CONTAINING PROTEIN"/>
    <property type="match status" value="1"/>
</dbReference>
<dbReference type="InterPro" id="IPR001466">
    <property type="entry name" value="Beta-lactam-related"/>
</dbReference>
<comment type="caution">
    <text evidence="2">The sequence shown here is derived from an EMBL/GenBank/DDBJ whole genome shotgun (WGS) entry which is preliminary data.</text>
</comment>
<dbReference type="Gene3D" id="3.40.710.10">
    <property type="entry name" value="DD-peptidase/beta-lactamase superfamily"/>
    <property type="match status" value="1"/>
</dbReference>
<dbReference type="EMBL" id="RQPI01000014">
    <property type="protein sequence ID" value="RQW09383.1"/>
    <property type="molecule type" value="Genomic_DNA"/>
</dbReference>
<keyword evidence="3" id="KW-1185">Reference proteome</keyword>